<dbReference type="RefSeq" id="WP_160746881.1">
    <property type="nucleotide sequence ID" value="NZ_WTYK01000005.1"/>
</dbReference>
<keyword evidence="2" id="KW-0564">Palmitate</keyword>
<evidence type="ECO:0000313" key="5">
    <source>
        <dbReference type="EMBL" id="MXP42025.1"/>
    </source>
</evidence>
<dbReference type="InterPro" id="IPR010131">
    <property type="entry name" value="MdtP/NodT-like"/>
</dbReference>
<dbReference type="Proteomes" id="UP000469159">
    <property type="component" value="Unassembled WGS sequence"/>
</dbReference>
<gene>
    <name evidence="5" type="ORF">GRI75_10275</name>
</gene>
<organism evidence="5 6">
    <name type="scientific">Croceibacterium soli</name>
    <dbReference type="NCBI Taxonomy" id="1739690"/>
    <lineage>
        <taxon>Bacteria</taxon>
        <taxon>Pseudomonadati</taxon>
        <taxon>Pseudomonadota</taxon>
        <taxon>Alphaproteobacteria</taxon>
        <taxon>Sphingomonadales</taxon>
        <taxon>Erythrobacteraceae</taxon>
        <taxon>Croceibacterium</taxon>
    </lineage>
</organism>
<comment type="similarity">
    <text evidence="1 2">Belongs to the outer membrane factor (OMF) (TC 1.B.17) family.</text>
</comment>
<dbReference type="Gene3D" id="2.20.200.10">
    <property type="entry name" value="Outer membrane efflux proteins (OEP)"/>
    <property type="match status" value="1"/>
</dbReference>
<protein>
    <submittedName>
        <fullName evidence="5">Efflux transporter outer membrane subunit</fullName>
    </submittedName>
</protein>
<keyword evidence="3" id="KW-0175">Coiled coil</keyword>
<dbReference type="PANTHER" id="PTHR30203:SF32">
    <property type="entry name" value="CATION EFFLUX SYSTEM PROTEIN CUSC"/>
    <property type="match status" value="1"/>
</dbReference>
<proteinExistence type="inferred from homology"/>
<dbReference type="SUPFAM" id="SSF56954">
    <property type="entry name" value="Outer membrane efflux proteins (OEP)"/>
    <property type="match status" value="1"/>
</dbReference>
<keyword evidence="6" id="KW-1185">Reference proteome</keyword>
<keyword evidence="2" id="KW-0812">Transmembrane</keyword>
<dbReference type="PANTHER" id="PTHR30203">
    <property type="entry name" value="OUTER MEMBRANE CATION EFFLUX PROTEIN"/>
    <property type="match status" value="1"/>
</dbReference>
<dbReference type="AlphaFoldDB" id="A0A6I4UYQ7"/>
<comment type="caution">
    <text evidence="5">The sequence shown here is derived from an EMBL/GenBank/DDBJ whole genome shotgun (WGS) entry which is preliminary data.</text>
</comment>
<dbReference type="PROSITE" id="PS51257">
    <property type="entry name" value="PROKAR_LIPOPROTEIN"/>
    <property type="match status" value="1"/>
</dbReference>
<name>A0A6I4UYQ7_9SPHN</name>
<feature type="region of interest" description="Disordered" evidence="4">
    <location>
        <begin position="96"/>
        <end position="116"/>
    </location>
</feature>
<dbReference type="Gene3D" id="1.20.1600.10">
    <property type="entry name" value="Outer membrane efflux proteins (OEP)"/>
    <property type="match status" value="1"/>
</dbReference>
<reference evidence="5 6" key="1">
    <citation type="submission" date="2019-12" db="EMBL/GenBank/DDBJ databases">
        <title>Genomic-based taxomic classification of the family Erythrobacteraceae.</title>
        <authorList>
            <person name="Xu L."/>
        </authorList>
    </citation>
    <scope>NUCLEOTIDE SEQUENCE [LARGE SCALE GENOMIC DNA]</scope>
    <source>
        <strain evidence="5 6">MCCC 1K02066</strain>
    </source>
</reference>
<keyword evidence="2" id="KW-0472">Membrane</keyword>
<feature type="compositionally biased region" description="Polar residues" evidence="4">
    <location>
        <begin position="100"/>
        <end position="116"/>
    </location>
</feature>
<evidence type="ECO:0000256" key="2">
    <source>
        <dbReference type="RuleBase" id="RU362097"/>
    </source>
</evidence>
<dbReference type="OrthoDB" id="9783100at2"/>
<dbReference type="GO" id="GO:0015562">
    <property type="term" value="F:efflux transmembrane transporter activity"/>
    <property type="evidence" value="ECO:0007669"/>
    <property type="project" value="InterPro"/>
</dbReference>
<dbReference type="EMBL" id="WTYK01000005">
    <property type="protein sequence ID" value="MXP42025.1"/>
    <property type="molecule type" value="Genomic_DNA"/>
</dbReference>
<comment type="subcellular location">
    <subcellularLocation>
        <location evidence="2">Cell membrane</location>
        <topology evidence="2">Lipid-anchor</topology>
    </subcellularLocation>
</comment>
<evidence type="ECO:0000256" key="3">
    <source>
        <dbReference type="SAM" id="Coils"/>
    </source>
</evidence>
<dbReference type="InterPro" id="IPR003423">
    <property type="entry name" value="OMP_efflux"/>
</dbReference>
<dbReference type="NCBIfam" id="TIGR01845">
    <property type="entry name" value="outer_NodT"/>
    <property type="match status" value="1"/>
</dbReference>
<evidence type="ECO:0000313" key="6">
    <source>
        <dbReference type="Proteomes" id="UP000469159"/>
    </source>
</evidence>
<keyword evidence="2" id="KW-1134">Transmembrane beta strand</keyword>
<dbReference type="GO" id="GO:0005886">
    <property type="term" value="C:plasma membrane"/>
    <property type="evidence" value="ECO:0007669"/>
    <property type="project" value="UniProtKB-SubCell"/>
</dbReference>
<accession>A0A6I4UYQ7</accession>
<sequence>MRRILPVTLLLLAGCSMNPKLDMPPPPVAAAYPDSSPFDEQNAADLGWREMFGDPRLQQLVELSLRDNRDLRIAVLNVEAARAQFRTQRGAELPGLEAQGSYTRQRTSPAGAGDNSSLPLANGFEFGQFNAQVALTAFEIDLFGRLRSQSQAAFERYLATDQGRRAVQIAVVGAVADAYLAERLAAEQVRLTQATLQDWRSSLQLTRRLHAARQVSGLEVTQAEELVHQAEADLEQRRRELAQATNALVLAVGAPLPADLPAPIDLLQQPIRTQLPAGLPSELLQRRPDVVQAEHELRAANADVGAARAAFFPRLSLTAALGLTSPALDELFRGANRSWSFSPALTAPIFQGGQLQGNLDLAELRKSIAVAHYERSIQAAFREVADGLAARATYAPQVAVQSQAAEAAARRVDLSNLRFRAGVESRLELLDAQRSAYSARQALLNIRHQEMASAIGLYRALGGGLTR</sequence>
<evidence type="ECO:0000256" key="1">
    <source>
        <dbReference type="ARBA" id="ARBA00007613"/>
    </source>
</evidence>
<feature type="coiled-coil region" evidence="3">
    <location>
        <begin position="220"/>
        <end position="247"/>
    </location>
</feature>
<dbReference type="Pfam" id="PF02321">
    <property type="entry name" value="OEP"/>
    <property type="match status" value="2"/>
</dbReference>
<keyword evidence="2" id="KW-0449">Lipoprotein</keyword>
<evidence type="ECO:0000256" key="4">
    <source>
        <dbReference type="SAM" id="MobiDB-lite"/>
    </source>
</evidence>